<dbReference type="STRING" id="1550231.SAMN05660662_0314"/>
<dbReference type="OrthoDB" id="3218134at2"/>
<evidence type="ECO:0000256" key="4">
    <source>
        <dbReference type="SAM" id="Phobius"/>
    </source>
</evidence>
<keyword evidence="2" id="KW-0175">Coiled coil</keyword>
<comment type="similarity">
    <text evidence="1">Belongs to the UPF0749 family.</text>
</comment>
<evidence type="ECO:0000256" key="2">
    <source>
        <dbReference type="SAM" id="Coils"/>
    </source>
</evidence>
<name>A0A1G7RHI1_9ACTN</name>
<dbReference type="PANTHER" id="PTHR37313:SF1">
    <property type="entry name" value="UPF0749 PROTEIN RV1823"/>
    <property type="match status" value="1"/>
</dbReference>
<evidence type="ECO:0000256" key="1">
    <source>
        <dbReference type="ARBA" id="ARBA00009108"/>
    </source>
</evidence>
<sequence length="303" mass="31062">MTARPPGGGPRSLGASLLDDVLAETLDPAYAQAAEARAARGPAAGGRRRRGAVLVALTLVVAGVLAAVTYDQAAARVQGRQEIRAALVADIRTESDASDELAAELEELRAEVTRARDELLASSTTGQRALDALARAEAGAAALPVEGPGLLVTLANAGSDADDDPVGGGDEGDVRGRVRDGDLQLVVNALWAAGAEAISINGQRLGPTSAIRFAGEAVLVDFRPVTNPYEVSAIGDPETLSSGFLSSPEVASLALIEETYGLRFDFSREDDLSLPAASTPELRAAQPVPDEPAVPPTDPATGD</sequence>
<dbReference type="InterPro" id="IPR010273">
    <property type="entry name" value="DUF881"/>
</dbReference>
<evidence type="ECO:0000313" key="6">
    <source>
        <dbReference type="Proteomes" id="UP000199406"/>
    </source>
</evidence>
<keyword evidence="6" id="KW-1185">Reference proteome</keyword>
<dbReference type="AlphaFoldDB" id="A0A1G7RHI1"/>
<organism evidence="5 6">
    <name type="scientific">Blastococcus aurantiacus</name>
    <dbReference type="NCBI Taxonomy" id="1550231"/>
    <lineage>
        <taxon>Bacteria</taxon>
        <taxon>Bacillati</taxon>
        <taxon>Actinomycetota</taxon>
        <taxon>Actinomycetes</taxon>
        <taxon>Geodermatophilales</taxon>
        <taxon>Geodermatophilaceae</taxon>
        <taxon>Blastococcus</taxon>
    </lineage>
</organism>
<dbReference type="EMBL" id="FNBT01000011">
    <property type="protein sequence ID" value="SDG09599.1"/>
    <property type="molecule type" value="Genomic_DNA"/>
</dbReference>
<proteinExistence type="inferred from homology"/>
<keyword evidence="4" id="KW-0472">Membrane</keyword>
<feature type="coiled-coil region" evidence="2">
    <location>
        <begin position="91"/>
        <end position="125"/>
    </location>
</feature>
<dbReference type="Pfam" id="PF05949">
    <property type="entry name" value="DUF881"/>
    <property type="match status" value="1"/>
</dbReference>
<dbReference type="GO" id="GO:0005886">
    <property type="term" value="C:plasma membrane"/>
    <property type="evidence" value="ECO:0007669"/>
    <property type="project" value="TreeGrafter"/>
</dbReference>
<protein>
    <submittedName>
        <fullName evidence="5">Uncharacterized conserved protein YlxW, UPF0749 family</fullName>
    </submittedName>
</protein>
<evidence type="ECO:0000256" key="3">
    <source>
        <dbReference type="SAM" id="MobiDB-lite"/>
    </source>
</evidence>
<dbReference type="PANTHER" id="PTHR37313">
    <property type="entry name" value="UPF0749 PROTEIN RV1825"/>
    <property type="match status" value="1"/>
</dbReference>
<gene>
    <name evidence="5" type="ORF">SAMN05660662_0314</name>
</gene>
<feature type="region of interest" description="Disordered" evidence="3">
    <location>
        <begin position="275"/>
        <end position="303"/>
    </location>
</feature>
<dbReference type="Proteomes" id="UP000199406">
    <property type="component" value="Unassembled WGS sequence"/>
</dbReference>
<accession>A0A1G7RHI1</accession>
<feature type="transmembrane region" description="Helical" evidence="4">
    <location>
        <begin position="51"/>
        <end position="70"/>
    </location>
</feature>
<reference evidence="6" key="1">
    <citation type="submission" date="2016-10" db="EMBL/GenBank/DDBJ databases">
        <authorList>
            <person name="Varghese N."/>
            <person name="Submissions S."/>
        </authorList>
    </citation>
    <scope>NUCLEOTIDE SEQUENCE [LARGE SCALE GENOMIC DNA]</scope>
    <source>
        <strain evidence="6">DSM 44268</strain>
    </source>
</reference>
<dbReference type="RefSeq" id="WP_091771411.1">
    <property type="nucleotide sequence ID" value="NZ_FNBT01000011.1"/>
</dbReference>
<keyword evidence="4" id="KW-1133">Transmembrane helix</keyword>
<evidence type="ECO:0000313" key="5">
    <source>
        <dbReference type="EMBL" id="SDG09599.1"/>
    </source>
</evidence>
<feature type="compositionally biased region" description="Pro residues" evidence="3">
    <location>
        <begin position="289"/>
        <end position="303"/>
    </location>
</feature>
<dbReference type="Gene3D" id="3.30.70.1880">
    <property type="entry name" value="Protein of unknown function DUF881"/>
    <property type="match status" value="1"/>
</dbReference>
<feature type="region of interest" description="Disordered" evidence="3">
    <location>
        <begin position="156"/>
        <end position="175"/>
    </location>
</feature>
<keyword evidence="4" id="KW-0812">Transmembrane</keyword>